<dbReference type="AlphaFoldDB" id="A0A413N524"/>
<dbReference type="GO" id="GO:0009279">
    <property type="term" value="C:cell outer membrane"/>
    <property type="evidence" value="ECO:0007669"/>
    <property type="project" value="UniProtKB-SubCell"/>
</dbReference>
<comment type="caution">
    <text evidence="7">The sequence shown here is derived from an EMBL/GenBank/DDBJ whole genome shotgun (WGS) entry which is preliminary data.</text>
</comment>
<evidence type="ECO:0000313" key="8">
    <source>
        <dbReference type="Proteomes" id="UP000283684"/>
    </source>
</evidence>
<dbReference type="EMBL" id="QSEE01000034">
    <property type="protein sequence ID" value="RGZ43652.1"/>
    <property type="molecule type" value="Genomic_DNA"/>
</dbReference>
<comment type="subcellular location">
    <subcellularLocation>
        <location evidence="1">Cell outer membrane</location>
    </subcellularLocation>
</comment>
<feature type="non-terminal residue" evidence="7">
    <location>
        <position position="1"/>
    </location>
</feature>
<name>A0A413N524_BACUN</name>
<proteinExistence type="inferred from homology"/>
<evidence type="ECO:0000256" key="2">
    <source>
        <dbReference type="ARBA" id="ARBA00006275"/>
    </source>
</evidence>
<keyword evidence="4" id="KW-0472">Membrane</keyword>
<dbReference type="Pfam" id="PF07980">
    <property type="entry name" value="SusD_RagB"/>
    <property type="match status" value="1"/>
</dbReference>
<keyword evidence="3" id="KW-0732">Signal</keyword>
<accession>A0A413N524</accession>
<organism evidence="7 8">
    <name type="scientific">Bacteroides uniformis</name>
    <dbReference type="NCBI Taxonomy" id="820"/>
    <lineage>
        <taxon>Bacteria</taxon>
        <taxon>Pseudomonadati</taxon>
        <taxon>Bacteroidota</taxon>
        <taxon>Bacteroidia</taxon>
        <taxon>Bacteroidales</taxon>
        <taxon>Bacteroidaceae</taxon>
        <taxon>Bacteroides</taxon>
    </lineage>
</organism>
<gene>
    <name evidence="7" type="ORF">DW988_20085</name>
</gene>
<dbReference type="Proteomes" id="UP000283684">
    <property type="component" value="Unassembled WGS sequence"/>
</dbReference>
<evidence type="ECO:0000256" key="3">
    <source>
        <dbReference type="ARBA" id="ARBA00022729"/>
    </source>
</evidence>
<evidence type="ECO:0000256" key="1">
    <source>
        <dbReference type="ARBA" id="ARBA00004442"/>
    </source>
</evidence>
<feature type="domain" description="RagB/SusD" evidence="6">
    <location>
        <begin position="6"/>
        <end position="98"/>
    </location>
</feature>
<evidence type="ECO:0000313" key="7">
    <source>
        <dbReference type="EMBL" id="RGZ43652.1"/>
    </source>
</evidence>
<evidence type="ECO:0000259" key="6">
    <source>
        <dbReference type="Pfam" id="PF07980"/>
    </source>
</evidence>
<reference evidence="7 8" key="1">
    <citation type="submission" date="2018-08" db="EMBL/GenBank/DDBJ databases">
        <title>A genome reference for cultivated species of the human gut microbiota.</title>
        <authorList>
            <person name="Zou Y."/>
            <person name="Xue W."/>
            <person name="Luo G."/>
        </authorList>
    </citation>
    <scope>NUCLEOTIDE SEQUENCE [LARGE SCALE GENOMIC DNA]</scope>
    <source>
        <strain evidence="7 8">AM50-4</strain>
    </source>
</reference>
<dbReference type="SUPFAM" id="SSF48452">
    <property type="entry name" value="TPR-like"/>
    <property type="match status" value="1"/>
</dbReference>
<evidence type="ECO:0000256" key="5">
    <source>
        <dbReference type="ARBA" id="ARBA00023237"/>
    </source>
</evidence>
<comment type="similarity">
    <text evidence="2">Belongs to the SusD family.</text>
</comment>
<evidence type="ECO:0000256" key="4">
    <source>
        <dbReference type="ARBA" id="ARBA00023136"/>
    </source>
</evidence>
<protein>
    <submittedName>
        <fullName evidence="7">RagB/SusD family nutrient uptake outer membrane protein</fullName>
    </submittedName>
</protein>
<sequence>CLGSLSKEAFRQAVKDERAMELCFEYTRRYDLIRWGEYVKNMNELAPRALQGANANWSTGPNYSVYTFFQITDAYNYFPIPDSEMSVNKAITQNNLGW</sequence>
<dbReference type="InterPro" id="IPR011990">
    <property type="entry name" value="TPR-like_helical_dom_sf"/>
</dbReference>
<keyword evidence="5" id="KW-0998">Cell outer membrane</keyword>
<dbReference type="Gene3D" id="1.25.40.390">
    <property type="match status" value="1"/>
</dbReference>
<dbReference type="InterPro" id="IPR012944">
    <property type="entry name" value="SusD_RagB_dom"/>
</dbReference>